<name>A0A852TT64_9ACTN</name>
<dbReference type="InterPro" id="IPR007278">
    <property type="entry name" value="DUF397"/>
</dbReference>
<dbReference type="Proteomes" id="UP000589036">
    <property type="component" value="Unassembled WGS sequence"/>
</dbReference>
<sequence length="62" mass="6981">MIYEETWRKSSYSKGESNCVEVADTTGLGVAVRDTQNRELGHLGFSAEAWGVFLRDVKTDRL</sequence>
<evidence type="ECO:0000259" key="1">
    <source>
        <dbReference type="Pfam" id="PF04149"/>
    </source>
</evidence>
<evidence type="ECO:0000313" key="2">
    <source>
        <dbReference type="EMBL" id="NYE45304.1"/>
    </source>
</evidence>
<evidence type="ECO:0000313" key="3">
    <source>
        <dbReference type="Proteomes" id="UP000589036"/>
    </source>
</evidence>
<organism evidence="2 3">
    <name type="scientific">Spinactinospora alkalitolerans</name>
    <dbReference type="NCBI Taxonomy" id="687207"/>
    <lineage>
        <taxon>Bacteria</taxon>
        <taxon>Bacillati</taxon>
        <taxon>Actinomycetota</taxon>
        <taxon>Actinomycetes</taxon>
        <taxon>Streptosporangiales</taxon>
        <taxon>Nocardiopsidaceae</taxon>
        <taxon>Spinactinospora</taxon>
    </lineage>
</organism>
<gene>
    <name evidence="2" type="ORF">HDA32_000424</name>
</gene>
<dbReference type="EMBL" id="JACCCC010000001">
    <property type="protein sequence ID" value="NYE45304.1"/>
    <property type="molecule type" value="Genomic_DNA"/>
</dbReference>
<reference evidence="2 3" key="1">
    <citation type="submission" date="2020-07" db="EMBL/GenBank/DDBJ databases">
        <title>Sequencing the genomes of 1000 actinobacteria strains.</title>
        <authorList>
            <person name="Klenk H.-P."/>
        </authorList>
    </citation>
    <scope>NUCLEOTIDE SEQUENCE [LARGE SCALE GENOMIC DNA]</scope>
    <source>
        <strain evidence="2 3">CXB654</strain>
    </source>
</reference>
<accession>A0A852TT64</accession>
<proteinExistence type="predicted"/>
<keyword evidence="3" id="KW-1185">Reference proteome</keyword>
<protein>
    <recommendedName>
        <fullName evidence="1">DUF397 domain-containing protein</fullName>
    </recommendedName>
</protein>
<dbReference type="AlphaFoldDB" id="A0A852TT64"/>
<dbReference type="RefSeq" id="WP_179641550.1">
    <property type="nucleotide sequence ID" value="NZ_BAAAYY010000021.1"/>
</dbReference>
<comment type="caution">
    <text evidence="2">The sequence shown here is derived from an EMBL/GenBank/DDBJ whole genome shotgun (WGS) entry which is preliminary data.</text>
</comment>
<feature type="domain" description="DUF397" evidence="1">
    <location>
        <begin position="6"/>
        <end position="58"/>
    </location>
</feature>
<dbReference type="Pfam" id="PF04149">
    <property type="entry name" value="DUF397"/>
    <property type="match status" value="1"/>
</dbReference>